<evidence type="ECO:0000259" key="2">
    <source>
        <dbReference type="Pfam" id="PF13204"/>
    </source>
</evidence>
<keyword evidence="4" id="KW-1185">Reference proteome</keyword>
<evidence type="ECO:0000313" key="3">
    <source>
        <dbReference type="EMBL" id="SHF65864.1"/>
    </source>
</evidence>
<dbReference type="OrthoDB" id="59486at2"/>
<dbReference type="InterPro" id="IPR025277">
    <property type="entry name" value="Apiosidase-like_cat_dom"/>
</dbReference>
<accession>A0A1M5DG67</accession>
<dbReference type="RefSeq" id="WP_073345586.1">
    <property type="nucleotide sequence ID" value="NZ_FQVH01000035.1"/>
</dbReference>
<dbReference type="Pfam" id="PF13204">
    <property type="entry name" value="Apiosidase"/>
    <property type="match status" value="1"/>
</dbReference>
<feature type="domain" description="Apiosidase-like catalytic" evidence="2">
    <location>
        <begin position="26"/>
        <end position="113"/>
    </location>
</feature>
<dbReference type="Gene3D" id="3.20.20.80">
    <property type="entry name" value="Glycosidases"/>
    <property type="match status" value="1"/>
</dbReference>
<gene>
    <name evidence="3" type="ORF">SAMN02746089_02335</name>
</gene>
<feature type="domain" description="Putative collagen-binding" evidence="1">
    <location>
        <begin position="115"/>
        <end position="204"/>
    </location>
</feature>
<reference evidence="3 4" key="1">
    <citation type="submission" date="2016-11" db="EMBL/GenBank/DDBJ databases">
        <authorList>
            <person name="Jaros S."/>
            <person name="Januszkiewicz K."/>
            <person name="Wedrychowicz H."/>
        </authorList>
    </citation>
    <scope>NUCLEOTIDE SEQUENCE [LARGE SCALE GENOMIC DNA]</scope>
    <source>
        <strain evidence="3 4">DSM 17918</strain>
    </source>
</reference>
<evidence type="ECO:0000259" key="1">
    <source>
        <dbReference type="Pfam" id="PF12904"/>
    </source>
</evidence>
<name>A0A1M5DG67_9THEO</name>
<dbReference type="InterPro" id="IPR024749">
    <property type="entry name" value="Collagen-bd_put"/>
</dbReference>
<dbReference type="PANTHER" id="PTHR37836:SF3">
    <property type="entry name" value="ENDOGLUCANASE"/>
    <property type="match status" value="1"/>
</dbReference>
<dbReference type="PANTHER" id="PTHR37836">
    <property type="entry name" value="LMO1036 PROTEIN"/>
    <property type="match status" value="1"/>
</dbReference>
<dbReference type="AlphaFoldDB" id="A0A1M5DG67"/>
<dbReference type="EMBL" id="FQVH01000035">
    <property type="protein sequence ID" value="SHF65864.1"/>
    <property type="molecule type" value="Genomic_DNA"/>
</dbReference>
<protein>
    <submittedName>
        <fullName evidence="3">Putative collagen-binding domain of a collagenase</fullName>
    </submittedName>
</protein>
<proteinExistence type="predicted"/>
<dbReference type="Proteomes" id="UP000184088">
    <property type="component" value="Unassembled WGS sequence"/>
</dbReference>
<evidence type="ECO:0000313" key="4">
    <source>
        <dbReference type="Proteomes" id="UP000184088"/>
    </source>
</evidence>
<dbReference type="Pfam" id="PF12904">
    <property type="entry name" value="Collagen_bind_2"/>
    <property type="match status" value="1"/>
</dbReference>
<sequence length="206" mass="23457">MRTDGTFIEVSSGARSAPIHWRCSSHGEPNYEDHPVGFNANNEYFDEADVRRAAYWAVFSGACGHTYGNHNIWSMNTTSEPYFPMTWKEALFRPGASQLKYLKSLIESRPFFERIPAQDILEENYTGAHHMRATRGERYAFIYSPSGLKIKARSGILNGTKVLAQWYNPRTGEFSRIGEYENKGCIDFMPPSRGRGDDWVLVLDAV</sequence>
<dbReference type="STRING" id="1121256.SAMN02746089_02335"/>
<organism evidence="3 4">
    <name type="scientific">Caldanaerobius fijiensis DSM 17918</name>
    <dbReference type="NCBI Taxonomy" id="1121256"/>
    <lineage>
        <taxon>Bacteria</taxon>
        <taxon>Bacillati</taxon>
        <taxon>Bacillota</taxon>
        <taxon>Clostridia</taxon>
        <taxon>Thermoanaerobacterales</taxon>
        <taxon>Thermoanaerobacteraceae</taxon>
        <taxon>Caldanaerobius</taxon>
    </lineage>
</organism>